<evidence type="ECO:0000313" key="2">
    <source>
        <dbReference type="Proteomes" id="UP000645390"/>
    </source>
</evidence>
<dbReference type="RefSeq" id="WP_188415593.1">
    <property type="nucleotide sequence ID" value="NZ_BMDJ01000008.1"/>
</dbReference>
<keyword evidence="2" id="KW-1185">Reference proteome</keyword>
<dbReference type="Proteomes" id="UP000645390">
    <property type="component" value="Unassembled WGS sequence"/>
</dbReference>
<sequence>MSTKQIYANRFGNEIFENQVNKLGDYLLKHYDDEILTKIETYSKGVLVVTSYNLISHDNVQSILDSDPHASFQIESQQGDYKLFECLSYKDKILVDKQIYVEIIPINETICRHYFDLPSNAIKHTSTIKIYYDLNGKELYEFEYNADGTCFHINNLQEYQSDFYAHNIGVDPDLEFTWQGFEYYQFSEPLIPTGPII</sequence>
<dbReference type="EMBL" id="BMDJ01000008">
    <property type="protein sequence ID" value="GGI27581.1"/>
    <property type="molecule type" value="Genomic_DNA"/>
</dbReference>
<protein>
    <submittedName>
        <fullName evidence="1">Uncharacterized protein</fullName>
    </submittedName>
</protein>
<gene>
    <name evidence="1" type="ORF">GCM10008119_28370</name>
</gene>
<reference evidence="2" key="1">
    <citation type="journal article" date="2019" name="Int. J. Syst. Evol. Microbiol.">
        <title>The Global Catalogue of Microorganisms (GCM) 10K type strain sequencing project: providing services to taxonomists for standard genome sequencing and annotation.</title>
        <authorList>
            <consortium name="The Broad Institute Genomics Platform"/>
            <consortium name="The Broad Institute Genome Sequencing Center for Infectious Disease"/>
            <person name="Wu L."/>
            <person name="Ma J."/>
        </authorList>
    </citation>
    <scope>NUCLEOTIDE SEQUENCE [LARGE SCALE GENOMIC DNA]</scope>
    <source>
        <strain evidence="2">CCM 8939</strain>
    </source>
</reference>
<organism evidence="1 2">
    <name type="scientific">Pedobacter mendelii</name>
    <dbReference type="NCBI Taxonomy" id="1908240"/>
    <lineage>
        <taxon>Bacteria</taxon>
        <taxon>Pseudomonadati</taxon>
        <taxon>Bacteroidota</taxon>
        <taxon>Sphingobacteriia</taxon>
        <taxon>Sphingobacteriales</taxon>
        <taxon>Sphingobacteriaceae</taxon>
        <taxon>Pedobacter</taxon>
    </lineage>
</organism>
<accession>A0ABQ2BJG8</accession>
<name>A0ABQ2BJG8_9SPHI</name>
<proteinExistence type="predicted"/>
<evidence type="ECO:0000313" key="1">
    <source>
        <dbReference type="EMBL" id="GGI27581.1"/>
    </source>
</evidence>
<comment type="caution">
    <text evidence="1">The sequence shown here is derived from an EMBL/GenBank/DDBJ whole genome shotgun (WGS) entry which is preliminary data.</text>
</comment>